<dbReference type="GO" id="GO:0016020">
    <property type="term" value="C:membrane"/>
    <property type="evidence" value="ECO:0007669"/>
    <property type="project" value="UniProtKB-SubCell"/>
</dbReference>
<evidence type="ECO:0000256" key="8">
    <source>
        <dbReference type="PROSITE-ProRule" id="PRU00282"/>
    </source>
</evidence>
<organism evidence="11 12">
    <name type="scientific">Kingdonia uniflora</name>
    <dbReference type="NCBI Taxonomy" id="39325"/>
    <lineage>
        <taxon>Eukaryota</taxon>
        <taxon>Viridiplantae</taxon>
        <taxon>Streptophyta</taxon>
        <taxon>Embryophyta</taxon>
        <taxon>Tracheophyta</taxon>
        <taxon>Spermatophyta</taxon>
        <taxon>Magnoliopsida</taxon>
        <taxon>Ranunculales</taxon>
        <taxon>Circaeasteraceae</taxon>
        <taxon>Kingdonia</taxon>
    </lineage>
</organism>
<keyword evidence="3 9" id="KW-0813">Transport</keyword>
<comment type="caution">
    <text evidence="11">The sequence shown here is derived from an EMBL/GenBank/DDBJ whole genome shotgun (WGS) entry which is preliminary data.</text>
</comment>
<dbReference type="PROSITE" id="PS50920">
    <property type="entry name" value="SOLCAR"/>
    <property type="match status" value="1"/>
</dbReference>
<dbReference type="AlphaFoldDB" id="A0A7J7NEC7"/>
<proteinExistence type="inferred from homology"/>
<dbReference type="Pfam" id="PF00153">
    <property type="entry name" value="Mito_carr"/>
    <property type="match status" value="1"/>
</dbReference>
<evidence type="ECO:0000313" key="12">
    <source>
        <dbReference type="Proteomes" id="UP000541444"/>
    </source>
</evidence>
<keyword evidence="6" id="KW-1133">Transmembrane helix</keyword>
<evidence type="ECO:0000256" key="10">
    <source>
        <dbReference type="SAM" id="SignalP"/>
    </source>
</evidence>
<protein>
    <submittedName>
        <fullName evidence="11">Uncharacterized protein</fullName>
    </submittedName>
</protein>
<comment type="subcellular location">
    <subcellularLocation>
        <location evidence="1">Membrane</location>
        <topology evidence="1">Multi-pass membrane protein</topology>
    </subcellularLocation>
</comment>
<feature type="signal peptide" evidence="10">
    <location>
        <begin position="1"/>
        <end position="18"/>
    </location>
</feature>
<evidence type="ECO:0000256" key="2">
    <source>
        <dbReference type="ARBA" id="ARBA00006375"/>
    </source>
</evidence>
<keyword evidence="10" id="KW-0732">Signal</keyword>
<evidence type="ECO:0000256" key="3">
    <source>
        <dbReference type="ARBA" id="ARBA00022448"/>
    </source>
</evidence>
<dbReference type="PANTHER" id="PTHR45667">
    <property type="entry name" value="S-ADENOSYLMETHIONINE MITOCHONDRIAL CARRIER PROTEIN"/>
    <property type="match status" value="1"/>
</dbReference>
<dbReference type="OrthoDB" id="10253709at2759"/>
<dbReference type="EMBL" id="JACGCM010000842">
    <property type="protein sequence ID" value="KAF6165581.1"/>
    <property type="molecule type" value="Genomic_DNA"/>
</dbReference>
<keyword evidence="12" id="KW-1185">Reference proteome</keyword>
<evidence type="ECO:0000256" key="7">
    <source>
        <dbReference type="ARBA" id="ARBA00023136"/>
    </source>
</evidence>
<feature type="repeat" description="Solcar" evidence="8">
    <location>
        <begin position="6"/>
        <end position="74"/>
    </location>
</feature>
<feature type="non-terminal residue" evidence="11">
    <location>
        <position position="1"/>
    </location>
</feature>
<dbReference type="InterPro" id="IPR018108">
    <property type="entry name" value="MCP_transmembrane"/>
</dbReference>
<dbReference type="SUPFAM" id="SSF103506">
    <property type="entry name" value="Mitochondrial carrier"/>
    <property type="match status" value="1"/>
</dbReference>
<evidence type="ECO:0000256" key="6">
    <source>
        <dbReference type="ARBA" id="ARBA00022989"/>
    </source>
</evidence>
<feature type="chain" id="PRO_5029847946" evidence="10">
    <location>
        <begin position="19"/>
        <end position="74"/>
    </location>
</feature>
<reference evidence="11 12" key="1">
    <citation type="journal article" date="2020" name="IScience">
        <title>Genome Sequencing of the Endangered Kingdonia uniflora (Circaeasteraceae, Ranunculales) Reveals Potential Mechanisms of Evolutionary Specialization.</title>
        <authorList>
            <person name="Sun Y."/>
            <person name="Deng T."/>
            <person name="Zhang A."/>
            <person name="Moore M.J."/>
            <person name="Landis J.B."/>
            <person name="Lin N."/>
            <person name="Zhang H."/>
            <person name="Zhang X."/>
            <person name="Huang J."/>
            <person name="Zhang X."/>
            <person name="Sun H."/>
            <person name="Wang H."/>
        </authorList>
    </citation>
    <scope>NUCLEOTIDE SEQUENCE [LARGE SCALE GENOMIC DNA]</scope>
    <source>
        <strain evidence="11">TB1705</strain>
        <tissue evidence="11">Leaf</tissue>
    </source>
</reference>
<evidence type="ECO:0000256" key="9">
    <source>
        <dbReference type="RuleBase" id="RU000488"/>
    </source>
</evidence>
<keyword evidence="5" id="KW-0677">Repeat</keyword>
<dbReference type="Gene3D" id="1.50.40.10">
    <property type="entry name" value="Mitochondrial carrier domain"/>
    <property type="match status" value="1"/>
</dbReference>
<evidence type="ECO:0000256" key="5">
    <source>
        <dbReference type="ARBA" id="ARBA00022737"/>
    </source>
</evidence>
<evidence type="ECO:0000256" key="1">
    <source>
        <dbReference type="ARBA" id="ARBA00004141"/>
    </source>
</evidence>
<evidence type="ECO:0000313" key="11">
    <source>
        <dbReference type="EMBL" id="KAF6165581.1"/>
    </source>
</evidence>
<dbReference type="InterPro" id="IPR023395">
    <property type="entry name" value="MCP_dom_sf"/>
</dbReference>
<accession>A0A7J7NEC7</accession>
<name>A0A7J7NEC7_9MAGN</name>
<keyword evidence="7 8" id="KW-0472">Membrane</keyword>
<sequence length="74" mass="8154">NICCSILISLHLLCGGLAGSTAALFITPFDVIPKSLSKYASVSHTHHEISKREGLKGLYRRLTPRIVMYVRSLV</sequence>
<keyword evidence="4 8" id="KW-0812">Transmembrane</keyword>
<evidence type="ECO:0000256" key="4">
    <source>
        <dbReference type="ARBA" id="ARBA00022692"/>
    </source>
</evidence>
<dbReference type="Proteomes" id="UP000541444">
    <property type="component" value="Unassembled WGS sequence"/>
</dbReference>
<gene>
    <name evidence="11" type="ORF">GIB67_022752</name>
</gene>
<comment type="similarity">
    <text evidence="2 9">Belongs to the mitochondrial carrier (TC 2.A.29) family.</text>
</comment>